<protein>
    <recommendedName>
        <fullName evidence="2">Bifunctional inhibitor/plant lipid transfer protein/seed storage helical domain-containing protein</fullName>
    </recommendedName>
</protein>
<dbReference type="SUPFAM" id="SSF47699">
    <property type="entry name" value="Bifunctional inhibitor/lipid-transfer protein/seed storage 2S albumin"/>
    <property type="match status" value="1"/>
</dbReference>
<gene>
    <name evidence="3" type="ORF">POM88_010230</name>
</gene>
<evidence type="ECO:0000259" key="2">
    <source>
        <dbReference type="Pfam" id="PF14368"/>
    </source>
</evidence>
<feature type="chain" id="PRO_5041956335" description="Bifunctional inhibitor/plant lipid transfer protein/seed storage helical domain-containing protein" evidence="1">
    <location>
        <begin position="23"/>
        <end position="109"/>
    </location>
</feature>
<dbReference type="Proteomes" id="UP001237642">
    <property type="component" value="Unassembled WGS sequence"/>
</dbReference>
<dbReference type="AlphaFoldDB" id="A0AAD8N8W9"/>
<accession>A0AAD8N8W9</accession>
<dbReference type="Pfam" id="PF14368">
    <property type="entry name" value="LTP_2"/>
    <property type="match status" value="1"/>
</dbReference>
<reference evidence="3" key="2">
    <citation type="submission" date="2023-05" db="EMBL/GenBank/DDBJ databases">
        <authorList>
            <person name="Schelkunov M.I."/>
        </authorList>
    </citation>
    <scope>NUCLEOTIDE SEQUENCE</scope>
    <source>
        <strain evidence="3">Hsosn_3</strain>
        <tissue evidence="3">Leaf</tissue>
    </source>
</reference>
<feature type="signal peptide" evidence="1">
    <location>
        <begin position="1"/>
        <end position="22"/>
    </location>
</feature>
<dbReference type="EMBL" id="JAUIZM010000002">
    <property type="protein sequence ID" value="KAK1400367.1"/>
    <property type="molecule type" value="Genomic_DNA"/>
</dbReference>
<evidence type="ECO:0000313" key="4">
    <source>
        <dbReference type="Proteomes" id="UP001237642"/>
    </source>
</evidence>
<feature type="domain" description="Bifunctional inhibitor/plant lipid transfer protein/seed storage helical" evidence="2">
    <location>
        <begin position="37"/>
        <end position="99"/>
    </location>
</feature>
<dbReference type="InterPro" id="IPR016140">
    <property type="entry name" value="Bifunc_inhib/LTP/seed_store"/>
</dbReference>
<comment type="caution">
    <text evidence="3">The sequence shown here is derived from an EMBL/GenBank/DDBJ whole genome shotgun (WGS) entry which is preliminary data.</text>
</comment>
<organism evidence="3 4">
    <name type="scientific">Heracleum sosnowskyi</name>
    <dbReference type="NCBI Taxonomy" id="360622"/>
    <lineage>
        <taxon>Eukaryota</taxon>
        <taxon>Viridiplantae</taxon>
        <taxon>Streptophyta</taxon>
        <taxon>Embryophyta</taxon>
        <taxon>Tracheophyta</taxon>
        <taxon>Spermatophyta</taxon>
        <taxon>Magnoliopsida</taxon>
        <taxon>eudicotyledons</taxon>
        <taxon>Gunneridae</taxon>
        <taxon>Pentapetalae</taxon>
        <taxon>asterids</taxon>
        <taxon>campanulids</taxon>
        <taxon>Apiales</taxon>
        <taxon>Apiaceae</taxon>
        <taxon>Apioideae</taxon>
        <taxon>apioid superclade</taxon>
        <taxon>Tordylieae</taxon>
        <taxon>Tordyliinae</taxon>
        <taxon>Heracleum</taxon>
    </lineage>
</organism>
<sequence>MASRSAIFFVIFNIAFSTLTHAQNLKPLLYIDSNLHGGSCDADPVGLTACGVLISGNFSPFPIRSCCNALSSLSTKEAEVCLRNAVENEAAKISNVDAVHTALTVCNKI</sequence>
<proteinExistence type="predicted"/>
<evidence type="ECO:0000256" key="1">
    <source>
        <dbReference type="SAM" id="SignalP"/>
    </source>
</evidence>
<reference evidence="3" key="1">
    <citation type="submission" date="2023-02" db="EMBL/GenBank/DDBJ databases">
        <title>Genome of toxic invasive species Heracleum sosnowskyi carries increased number of genes despite the absence of recent whole-genome duplications.</title>
        <authorList>
            <person name="Schelkunov M."/>
            <person name="Shtratnikova V."/>
            <person name="Makarenko M."/>
            <person name="Klepikova A."/>
            <person name="Omelchenko D."/>
            <person name="Novikova G."/>
            <person name="Obukhova E."/>
            <person name="Bogdanov V."/>
            <person name="Penin A."/>
            <person name="Logacheva M."/>
        </authorList>
    </citation>
    <scope>NUCLEOTIDE SEQUENCE</scope>
    <source>
        <strain evidence="3">Hsosn_3</strain>
        <tissue evidence="3">Leaf</tissue>
    </source>
</reference>
<dbReference type="InterPro" id="IPR036312">
    <property type="entry name" value="Bifun_inhib/LTP/seed_sf"/>
</dbReference>
<evidence type="ECO:0000313" key="3">
    <source>
        <dbReference type="EMBL" id="KAK1400367.1"/>
    </source>
</evidence>
<name>A0AAD8N8W9_9APIA</name>
<keyword evidence="1" id="KW-0732">Signal</keyword>
<keyword evidence="4" id="KW-1185">Reference proteome</keyword>